<name>A0A098LAE4_9BACT</name>
<evidence type="ECO:0000313" key="10">
    <source>
        <dbReference type="EMBL" id="GAL83870.1"/>
    </source>
</evidence>
<reference evidence="10 11" key="1">
    <citation type="submission" date="2014-09" db="EMBL/GenBank/DDBJ databases">
        <title>Sporocytophaga myxococcoides PG-01 genome sequencing.</title>
        <authorList>
            <person name="Liu L."/>
            <person name="Gao P.J."/>
            <person name="Chen G.J."/>
            <person name="Wang L.S."/>
        </authorList>
    </citation>
    <scope>NUCLEOTIDE SEQUENCE [LARGE SCALE GENOMIC DNA]</scope>
    <source>
        <strain evidence="10 11">PG-01</strain>
    </source>
</reference>
<keyword evidence="3" id="KW-0050">Antiport</keyword>
<evidence type="ECO:0000313" key="11">
    <source>
        <dbReference type="Proteomes" id="UP000030185"/>
    </source>
</evidence>
<feature type="transmembrane region" description="Helical" evidence="8">
    <location>
        <begin position="302"/>
        <end position="323"/>
    </location>
</feature>
<evidence type="ECO:0000259" key="9">
    <source>
        <dbReference type="Pfam" id="PF00999"/>
    </source>
</evidence>
<feature type="transmembrane region" description="Helical" evidence="8">
    <location>
        <begin position="153"/>
        <end position="174"/>
    </location>
</feature>
<dbReference type="PANTHER" id="PTHR43562">
    <property type="entry name" value="NAPA-TYPE SODIUM/HYDROGEN ANTIPORTER"/>
    <property type="match status" value="1"/>
</dbReference>
<dbReference type="InterPro" id="IPR038770">
    <property type="entry name" value="Na+/solute_symporter_sf"/>
</dbReference>
<feature type="transmembrane region" description="Helical" evidence="8">
    <location>
        <begin position="186"/>
        <end position="208"/>
    </location>
</feature>
<dbReference type="GO" id="GO:0016020">
    <property type="term" value="C:membrane"/>
    <property type="evidence" value="ECO:0007669"/>
    <property type="project" value="UniProtKB-SubCell"/>
</dbReference>
<feature type="transmembrane region" description="Helical" evidence="8">
    <location>
        <begin position="364"/>
        <end position="383"/>
    </location>
</feature>
<dbReference type="GO" id="GO:1902600">
    <property type="term" value="P:proton transmembrane transport"/>
    <property type="evidence" value="ECO:0007669"/>
    <property type="project" value="InterPro"/>
</dbReference>
<dbReference type="Pfam" id="PF00999">
    <property type="entry name" value="Na_H_Exchanger"/>
    <property type="match status" value="1"/>
</dbReference>
<dbReference type="STRING" id="153721.MYP_1098"/>
<comment type="caution">
    <text evidence="10">The sequence shown here is derived from an EMBL/GenBank/DDBJ whole genome shotgun (WGS) entry which is preliminary data.</text>
</comment>
<dbReference type="AlphaFoldDB" id="A0A098LAE4"/>
<feature type="transmembrane region" description="Helical" evidence="8">
    <location>
        <begin position="123"/>
        <end position="141"/>
    </location>
</feature>
<dbReference type="eggNOG" id="COG0475">
    <property type="taxonomic scope" value="Bacteria"/>
</dbReference>
<sequence length="709" mass="78653">MFLFDISLPFKDPVLVFSVVLFIIFFAPIVLKKFRIPGIIGLIISGVIVGPNGFNLLLRNSGIVLFGTVGLLYIMFLAGLEIDLNDFKKNRNKSLIFGALTFFIPLTLGSLVSYYVLHLSIQGSVLLASMFASHTLVSYPIASKLGLTKKQAVTLAIGGTIITDTAVLLLLAVITGSVSGNLDSAFWVKLAISLAIFGFIVLFIFPKVTRWFFKNVEGDGGAQYIFVLGMVFAAAFLSEVAGVEPIIGAFLAGLSLNRLIPHTSPLMNRIEFIGNTLFIPFFLISVGMIVDIKVLFNGYQALFVAGVLIVLALSTKWVAAFITQKIFKFSSIERNLIFGLSSSHAAATLAVILVGFDLKLFDEAILNGTILLILVTCMVSSFVTESAGRKLAIAESKGGAEYHEIEERILIAITNPASIESKIDMAAMLKESDKSQPIYAVSVVNDDEEARDKLIQNKKMVERAIKHAASSENKLEVVSRIDLNIANGIARAVKELMITEIIIGWHEKNTTTEKLFGTVLENLVYRTDQMIVVTHTHQPLNTIKKIIVMVPPNAELEIGFKRWIHMVKKLSKQINSQVIFFGVSESLQHLKKAVNESKPGIDADYKGFSDWDDFPFFSGQLKGDDLFIAISARRSTLSHTIFMDSIPKLLQKYFDKNNFMLVYPEQFSEDPENRNLQLDGMTTSMIREDLQRFNKIGKILKGVIKWHRK</sequence>
<dbReference type="InterPro" id="IPR006153">
    <property type="entry name" value="Cation/H_exchanger_TM"/>
</dbReference>
<keyword evidence="5 8" id="KW-1133">Transmembrane helix</keyword>
<dbReference type="PANTHER" id="PTHR43562:SF4">
    <property type="entry name" value="NA(+)_H(+) ANTIPORTER NHAS5"/>
    <property type="match status" value="1"/>
</dbReference>
<evidence type="ECO:0000256" key="2">
    <source>
        <dbReference type="ARBA" id="ARBA00022448"/>
    </source>
</evidence>
<evidence type="ECO:0000256" key="6">
    <source>
        <dbReference type="ARBA" id="ARBA00023065"/>
    </source>
</evidence>
<dbReference type="Gene3D" id="3.40.50.620">
    <property type="entry name" value="HUPs"/>
    <property type="match status" value="1"/>
</dbReference>
<feature type="transmembrane region" description="Helical" evidence="8">
    <location>
        <begin position="94"/>
        <end position="117"/>
    </location>
</feature>
<proteinExistence type="predicted"/>
<evidence type="ECO:0000256" key="4">
    <source>
        <dbReference type="ARBA" id="ARBA00022692"/>
    </source>
</evidence>
<keyword evidence="4 8" id="KW-0812">Transmembrane</keyword>
<dbReference type="SUPFAM" id="SSF52402">
    <property type="entry name" value="Adenine nucleotide alpha hydrolases-like"/>
    <property type="match status" value="1"/>
</dbReference>
<comment type="subcellular location">
    <subcellularLocation>
        <location evidence="1">Membrane</location>
        <topology evidence="1">Multi-pass membrane protein</topology>
    </subcellularLocation>
</comment>
<keyword evidence="6" id="KW-0406">Ion transport</keyword>
<feature type="transmembrane region" description="Helical" evidence="8">
    <location>
        <begin position="220"/>
        <end position="237"/>
    </location>
</feature>
<gene>
    <name evidence="10" type="ORF">MYP_1098</name>
</gene>
<feature type="transmembrane region" description="Helical" evidence="8">
    <location>
        <begin position="38"/>
        <end position="57"/>
    </location>
</feature>
<evidence type="ECO:0000256" key="1">
    <source>
        <dbReference type="ARBA" id="ARBA00004141"/>
    </source>
</evidence>
<dbReference type="Gene3D" id="1.20.1530.20">
    <property type="match status" value="1"/>
</dbReference>
<keyword evidence="2" id="KW-0813">Transport</keyword>
<feature type="transmembrane region" description="Helical" evidence="8">
    <location>
        <begin position="14"/>
        <end position="31"/>
    </location>
</feature>
<keyword evidence="11" id="KW-1185">Reference proteome</keyword>
<keyword evidence="7 8" id="KW-0472">Membrane</keyword>
<dbReference type="Proteomes" id="UP000030185">
    <property type="component" value="Unassembled WGS sequence"/>
</dbReference>
<evidence type="ECO:0000256" key="5">
    <source>
        <dbReference type="ARBA" id="ARBA00022989"/>
    </source>
</evidence>
<evidence type="ECO:0000256" key="3">
    <source>
        <dbReference type="ARBA" id="ARBA00022449"/>
    </source>
</evidence>
<dbReference type="InterPro" id="IPR014729">
    <property type="entry name" value="Rossmann-like_a/b/a_fold"/>
</dbReference>
<protein>
    <submittedName>
        <fullName evidence="10">Sodium/hydrogen exchanger</fullName>
    </submittedName>
</protein>
<feature type="transmembrane region" description="Helical" evidence="8">
    <location>
        <begin position="63"/>
        <end position="82"/>
    </location>
</feature>
<accession>A0A098LAE4</accession>
<organism evidence="10 11">
    <name type="scientific">Sporocytophaga myxococcoides</name>
    <dbReference type="NCBI Taxonomy" id="153721"/>
    <lineage>
        <taxon>Bacteria</taxon>
        <taxon>Pseudomonadati</taxon>
        <taxon>Bacteroidota</taxon>
        <taxon>Cytophagia</taxon>
        <taxon>Cytophagales</taxon>
        <taxon>Cytophagaceae</taxon>
        <taxon>Sporocytophaga</taxon>
    </lineage>
</organism>
<feature type="transmembrane region" description="Helical" evidence="8">
    <location>
        <begin position="272"/>
        <end position="290"/>
    </location>
</feature>
<evidence type="ECO:0000256" key="7">
    <source>
        <dbReference type="ARBA" id="ARBA00023136"/>
    </source>
</evidence>
<dbReference type="GO" id="GO:0015297">
    <property type="term" value="F:antiporter activity"/>
    <property type="evidence" value="ECO:0007669"/>
    <property type="project" value="UniProtKB-KW"/>
</dbReference>
<evidence type="ECO:0000256" key="8">
    <source>
        <dbReference type="SAM" id="Phobius"/>
    </source>
</evidence>
<feature type="domain" description="Cation/H+ exchanger transmembrane" evidence="9">
    <location>
        <begin position="22"/>
        <end position="384"/>
    </location>
</feature>
<feature type="transmembrane region" description="Helical" evidence="8">
    <location>
        <begin position="335"/>
        <end position="358"/>
    </location>
</feature>
<dbReference type="EMBL" id="BBLT01000002">
    <property type="protein sequence ID" value="GAL83870.1"/>
    <property type="molecule type" value="Genomic_DNA"/>
</dbReference>